<reference evidence="1 2" key="1">
    <citation type="journal article" date="2023" name="Plants (Basel)">
        <title>Bridging the Gap: Combining Genomics and Transcriptomics Approaches to Understand Stylosanthes scabra, an Orphan Legume from the Brazilian Caatinga.</title>
        <authorList>
            <person name="Ferreira-Neto J.R.C."/>
            <person name="da Silva M.D."/>
            <person name="Binneck E."/>
            <person name="de Melo N.F."/>
            <person name="da Silva R.H."/>
            <person name="de Melo A.L.T.M."/>
            <person name="Pandolfi V."/>
            <person name="Bustamante F.O."/>
            <person name="Brasileiro-Vidal A.C."/>
            <person name="Benko-Iseppon A.M."/>
        </authorList>
    </citation>
    <scope>NUCLEOTIDE SEQUENCE [LARGE SCALE GENOMIC DNA]</scope>
    <source>
        <tissue evidence="1">Leaves</tissue>
    </source>
</reference>
<name>A0ABU6YNE6_9FABA</name>
<gene>
    <name evidence="1" type="ORF">PIB30_078366</name>
</gene>
<keyword evidence="2" id="KW-1185">Reference proteome</keyword>
<protein>
    <submittedName>
        <fullName evidence="1">Uncharacterized protein</fullName>
    </submittedName>
</protein>
<feature type="non-terminal residue" evidence="1">
    <location>
        <position position="1"/>
    </location>
</feature>
<dbReference type="EMBL" id="JASCZI010242736">
    <property type="protein sequence ID" value="MED6211937.1"/>
    <property type="molecule type" value="Genomic_DNA"/>
</dbReference>
<dbReference type="Proteomes" id="UP001341840">
    <property type="component" value="Unassembled WGS sequence"/>
</dbReference>
<evidence type="ECO:0000313" key="1">
    <source>
        <dbReference type="EMBL" id="MED6211937.1"/>
    </source>
</evidence>
<comment type="caution">
    <text evidence="1">The sequence shown here is derived from an EMBL/GenBank/DDBJ whole genome shotgun (WGS) entry which is preliminary data.</text>
</comment>
<proteinExistence type="predicted"/>
<sequence>YLILHSLYSALRRQRAAVPHATFEFDRSPSSFHFILLQRPSLKLRPVPAARRAAAAVRRAVADARRTAPYHRLNSDFLSAKEGYTSSLMSADHCSCALLSHVPVCSLLLGSR</sequence>
<accession>A0ABU6YNE6</accession>
<organism evidence="1 2">
    <name type="scientific">Stylosanthes scabra</name>
    <dbReference type="NCBI Taxonomy" id="79078"/>
    <lineage>
        <taxon>Eukaryota</taxon>
        <taxon>Viridiplantae</taxon>
        <taxon>Streptophyta</taxon>
        <taxon>Embryophyta</taxon>
        <taxon>Tracheophyta</taxon>
        <taxon>Spermatophyta</taxon>
        <taxon>Magnoliopsida</taxon>
        <taxon>eudicotyledons</taxon>
        <taxon>Gunneridae</taxon>
        <taxon>Pentapetalae</taxon>
        <taxon>rosids</taxon>
        <taxon>fabids</taxon>
        <taxon>Fabales</taxon>
        <taxon>Fabaceae</taxon>
        <taxon>Papilionoideae</taxon>
        <taxon>50 kb inversion clade</taxon>
        <taxon>dalbergioids sensu lato</taxon>
        <taxon>Dalbergieae</taxon>
        <taxon>Pterocarpus clade</taxon>
        <taxon>Stylosanthes</taxon>
    </lineage>
</organism>
<evidence type="ECO:0000313" key="2">
    <source>
        <dbReference type="Proteomes" id="UP001341840"/>
    </source>
</evidence>